<feature type="domain" description="EF-hand" evidence="5">
    <location>
        <begin position="173"/>
        <end position="208"/>
    </location>
</feature>
<dbReference type="PROSITE" id="PS50222">
    <property type="entry name" value="EF_HAND_2"/>
    <property type="match status" value="2"/>
</dbReference>
<evidence type="ECO:0000256" key="3">
    <source>
        <dbReference type="ARBA" id="ARBA00022837"/>
    </source>
</evidence>
<dbReference type="AlphaFoldDB" id="A0A0M0JAV8"/>
<dbReference type="OrthoDB" id="444540at2759"/>
<accession>A0A0M0JAV8</accession>
<evidence type="ECO:0000256" key="2">
    <source>
        <dbReference type="ARBA" id="ARBA00022737"/>
    </source>
</evidence>
<feature type="domain" description="EF-hand" evidence="5">
    <location>
        <begin position="1"/>
        <end position="31"/>
    </location>
</feature>
<feature type="region of interest" description="Disordered" evidence="4">
    <location>
        <begin position="284"/>
        <end position="317"/>
    </location>
</feature>
<evidence type="ECO:0000259" key="5">
    <source>
        <dbReference type="PROSITE" id="PS50222"/>
    </source>
</evidence>
<reference evidence="7" key="1">
    <citation type="journal article" date="2015" name="PLoS Genet.">
        <title>Genome Sequence and Transcriptome Analyses of Chrysochromulina tobin: Metabolic Tools for Enhanced Algal Fitness in the Prominent Order Prymnesiales (Haptophyceae).</title>
        <authorList>
            <person name="Hovde B.T."/>
            <person name="Deodato C.R."/>
            <person name="Hunsperger H.M."/>
            <person name="Ryken S.A."/>
            <person name="Yost W."/>
            <person name="Jha R.K."/>
            <person name="Patterson J."/>
            <person name="Monnat R.J. Jr."/>
            <person name="Barlow S.B."/>
            <person name="Starkenburg S.R."/>
            <person name="Cattolico R.A."/>
        </authorList>
    </citation>
    <scope>NUCLEOTIDE SEQUENCE</scope>
    <source>
        <strain evidence="7">CCMP291</strain>
    </source>
</reference>
<dbReference type="PANTHER" id="PTHR34524">
    <property type="entry name" value="CALCYPHOSIN"/>
    <property type="match status" value="1"/>
</dbReference>
<evidence type="ECO:0000313" key="6">
    <source>
        <dbReference type="EMBL" id="KOO23472.1"/>
    </source>
</evidence>
<evidence type="ECO:0000313" key="7">
    <source>
        <dbReference type="Proteomes" id="UP000037460"/>
    </source>
</evidence>
<dbReference type="CDD" id="cd00051">
    <property type="entry name" value="EFh"/>
    <property type="match status" value="1"/>
</dbReference>
<proteinExistence type="predicted"/>
<keyword evidence="2" id="KW-0677">Repeat</keyword>
<dbReference type="GO" id="GO:0005509">
    <property type="term" value="F:calcium ion binding"/>
    <property type="evidence" value="ECO:0007669"/>
    <property type="project" value="InterPro"/>
</dbReference>
<keyword evidence="3" id="KW-0106">Calcium</keyword>
<dbReference type="InterPro" id="IPR002048">
    <property type="entry name" value="EF_hand_dom"/>
</dbReference>
<dbReference type="Proteomes" id="UP000037460">
    <property type="component" value="Unassembled WGS sequence"/>
</dbReference>
<comment type="caution">
    <text evidence="6">The sequence shown here is derived from an EMBL/GenBank/DDBJ whole genome shotgun (WGS) entry which is preliminary data.</text>
</comment>
<dbReference type="PROSITE" id="PS00018">
    <property type="entry name" value="EF_HAND_1"/>
    <property type="match status" value="2"/>
</dbReference>
<dbReference type="SMART" id="SM00054">
    <property type="entry name" value="EFh"/>
    <property type="match status" value="3"/>
</dbReference>
<evidence type="ECO:0000256" key="1">
    <source>
        <dbReference type="ARBA" id="ARBA00022723"/>
    </source>
</evidence>
<protein>
    <submittedName>
        <fullName evidence="6">Calcyphosin-like protein</fullName>
    </submittedName>
</protein>
<dbReference type="Pfam" id="PF13499">
    <property type="entry name" value="EF-hand_7"/>
    <property type="match status" value="1"/>
</dbReference>
<sequence length="317" mass="35779">MMSLFRFFDKNGNGLVSFDEFIKTVRGKMNQPRRNLVVKAFRTLDAAGDNSGSLTVEDIQPFFNAGQDPRVKEGTKTEAEVLKEFIAGFEGKGGNFDGTVTLEEWIDYYEDISSSIDEDDLFGTMFESSWSRLKTKDKQGNVMPAINYVSEGDMNMLEDILVKNIYQKSQGVNVERALRNAFKQFDADGSGEVEFREFRLAMERFGLTMASPDSRSKGGVPYEVLRGLFERYNKDQSESLSYQEFSDGLFKKEQEITLHEDAGENEQGGQNPWLPSLAHQVSMDPHYQRPRSAQPAVRIRSIANRAPNSLGPPGNWA</sequence>
<dbReference type="InterPro" id="IPR018247">
    <property type="entry name" value="EF_Hand_1_Ca_BS"/>
</dbReference>
<dbReference type="PANTHER" id="PTHR34524:SF6">
    <property type="entry name" value="CALCYPHOSINE LIKE"/>
    <property type="match status" value="1"/>
</dbReference>
<dbReference type="SUPFAM" id="SSF47473">
    <property type="entry name" value="EF-hand"/>
    <property type="match status" value="2"/>
</dbReference>
<keyword evidence="1" id="KW-0479">Metal-binding</keyword>
<name>A0A0M0JAV8_9EUKA</name>
<keyword evidence="7" id="KW-1185">Reference proteome</keyword>
<dbReference type="InterPro" id="IPR051581">
    <property type="entry name" value="Ca-bind"/>
</dbReference>
<gene>
    <name evidence="6" type="ORF">Ctob_002379</name>
</gene>
<organism evidence="6 7">
    <name type="scientific">Chrysochromulina tobinii</name>
    <dbReference type="NCBI Taxonomy" id="1460289"/>
    <lineage>
        <taxon>Eukaryota</taxon>
        <taxon>Haptista</taxon>
        <taxon>Haptophyta</taxon>
        <taxon>Prymnesiophyceae</taxon>
        <taxon>Prymnesiales</taxon>
        <taxon>Chrysochromulinaceae</taxon>
        <taxon>Chrysochromulina</taxon>
    </lineage>
</organism>
<dbReference type="Pfam" id="PF13405">
    <property type="entry name" value="EF-hand_6"/>
    <property type="match status" value="1"/>
</dbReference>
<dbReference type="EMBL" id="JWZX01003188">
    <property type="protein sequence ID" value="KOO23472.1"/>
    <property type="molecule type" value="Genomic_DNA"/>
</dbReference>
<dbReference type="Gene3D" id="1.10.238.10">
    <property type="entry name" value="EF-hand"/>
    <property type="match status" value="2"/>
</dbReference>
<dbReference type="InterPro" id="IPR011992">
    <property type="entry name" value="EF-hand-dom_pair"/>
</dbReference>
<evidence type="ECO:0000256" key="4">
    <source>
        <dbReference type="SAM" id="MobiDB-lite"/>
    </source>
</evidence>